<evidence type="ECO:0000313" key="3">
    <source>
        <dbReference type="Proteomes" id="UP001551482"/>
    </source>
</evidence>
<reference evidence="2 3" key="1">
    <citation type="submission" date="2024-06" db="EMBL/GenBank/DDBJ databases">
        <title>The Natural Products Discovery Center: Release of the First 8490 Sequenced Strains for Exploring Actinobacteria Biosynthetic Diversity.</title>
        <authorList>
            <person name="Kalkreuter E."/>
            <person name="Kautsar S.A."/>
            <person name="Yang D."/>
            <person name="Bader C.D."/>
            <person name="Teijaro C.N."/>
            <person name="Fluegel L."/>
            <person name="Davis C.M."/>
            <person name="Simpson J.R."/>
            <person name="Lauterbach L."/>
            <person name="Steele A.D."/>
            <person name="Gui C."/>
            <person name="Meng S."/>
            <person name="Li G."/>
            <person name="Viehrig K."/>
            <person name="Ye F."/>
            <person name="Su P."/>
            <person name="Kiefer A.F."/>
            <person name="Nichols A."/>
            <person name="Cepeda A.J."/>
            <person name="Yan W."/>
            <person name="Fan B."/>
            <person name="Jiang Y."/>
            <person name="Adhikari A."/>
            <person name="Zheng C.-J."/>
            <person name="Schuster L."/>
            <person name="Cowan T.M."/>
            <person name="Smanski M.J."/>
            <person name="Chevrette M.G."/>
            <person name="De Carvalho L.P.S."/>
            <person name="Shen B."/>
        </authorList>
    </citation>
    <scope>NUCLEOTIDE SEQUENCE [LARGE SCALE GENOMIC DNA]</scope>
    <source>
        <strain evidence="2 3">NPDC048946</strain>
    </source>
</reference>
<evidence type="ECO:0000259" key="1">
    <source>
        <dbReference type="Pfam" id="PF04149"/>
    </source>
</evidence>
<dbReference type="InterPro" id="IPR007278">
    <property type="entry name" value="DUF397"/>
</dbReference>
<dbReference type="EMBL" id="JBEZFP010000193">
    <property type="protein sequence ID" value="MEU8139700.1"/>
    <property type="molecule type" value="Genomic_DNA"/>
</dbReference>
<evidence type="ECO:0000313" key="2">
    <source>
        <dbReference type="EMBL" id="MEU8139700.1"/>
    </source>
</evidence>
<dbReference type="Pfam" id="PF04149">
    <property type="entry name" value="DUF397"/>
    <property type="match status" value="1"/>
</dbReference>
<organism evidence="2 3">
    <name type="scientific">Streptodolium elevatio</name>
    <dbReference type="NCBI Taxonomy" id="3157996"/>
    <lineage>
        <taxon>Bacteria</taxon>
        <taxon>Bacillati</taxon>
        <taxon>Actinomycetota</taxon>
        <taxon>Actinomycetes</taxon>
        <taxon>Kitasatosporales</taxon>
        <taxon>Streptomycetaceae</taxon>
        <taxon>Streptodolium</taxon>
    </lineage>
</organism>
<protein>
    <submittedName>
        <fullName evidence="2">DUF397 domain-containing protein</fullName>
    </submittedName>
</protein>
<dbReference type="RefSeq" id="WP_358363962.1">
    <property type="nucleotide sequence ID" value="NZ_JBEZFP010000193.1"/>
</dbReference>
<sequence>MASDAAVRDSKASRERSALRVPADRWTRFVAATAEHASAT</sequence>
<keyword evidence="3" id="KW-1185">Reference proteome</keyword>
<comment type="caution">
    <text evidence="2">The sequence shown here is derived from an EMBL/GenBank/DDBJ whole genome shotgun (WGS) entry which is preliminary data.</text>
</comment>
<dbReference type="Proteomes" id="UP001551482">
    <property type="component" value="Unassembled WGS sequence"/>
</dbReference>
<proteinExistence type="predicted"/>
<feature type="domain" description="DUF397" evidence="1">
    <location>
        <begin position="5"/>
        <end position="32"/>
    </location>
</feature>
<name>A0ABV3DVD8_9ACTN</name>
<accession>A0ABV3DVD8</accession>
<gene>
    <name evidence="2" type="ORF">AB0C36_40185</name>
</gene>